<proteinExistence type="predicted"/>
<feature type="transmembrane region" description="Helical" evidence="1">
    <location>
        <begin position="97"/>
        <end position="124"/>
    </location>
</feature>
<keyword evidence="3" id="KW-1185">Reference proteome</keyword>
<evidence type="ECO:0000313" key="2">
    <source>
        <dbReference type="EMBL" id="WRO22815.1"/>
    </source>
</evidence>
<accession>A0AAU0URA9</accession>
<name>A0AAU0URA9_9FIRM</name>
<feature type="transmembrane region" description="Helical" evidence="1">
    <location>
        <begin position="54"/>
        <end position="77"/>
    </location>
</feature>
<gene>
    <name evidence="2" type="ORF">MFMK1_002656</name>
</gene>
<organism evidence="2 3">
    <name type="scientific">Metallumcola ferriviriculae</name>
    <dbReference type="NCBI Taxonomy" id="3039180"/>
    <lineage>
        <taxon>Bacteria</taxon>
        <taxon>Bacillati</taxon>
        <taxon>Bacillota</taxon>
        <taxon>Clostridia</taxon>
        <taxon>Neomoorellales</taxon>
        <taxon>Desulfitibacteraceae</taxon>
        <taxon>Metallumcola</taxon>
    </lineage>
</organism>
<dbReference type="GO" id="GO:0005886">
    <property type="term" value="C:plasma membrane"/>
    <property type="evidence" value="ECO:0007669"/>
    <property type="project" value="TreeGrafter"/>
</dbReference>
<protein>
    <submittedName>
        <fullName evidence="2">TIGR00366 family protein</fullName>
    </submittedName>
</protein>
<sequence length="442" mass="47459">MLRSIAKKFKVSAEKYIPDAFIFAIILTLITYLMGIIIAGKGPFELVGFWYNGFWNFLAFSMQMAVILLTGFALATSPPVQRLIKKVASMPKGPNSAIVITVLFSAAGAWVNWGFGLVLGSIFAREIAKRVKGVDYPILVAAAYSGFIAGLPASLSITAPLLVNTPGHFLEDAVGLIPLQATIFSPVLLGTAIVTTILVAWAYRNMIPTKKEEIRVLDVSTIEESAPALEPAVGEITIANKLENSAILNYIIVAGGFSWIIYHFATNGFDLNLNFVNFFFLFLGLALHKTPKSYISAFQKGAGAAGPIILQFPFYAGIQGIMASSGLIVIISGWFVSISTGTTLPFWSYVSACIVNFFVPSAGGQWIVQGPIMVEAAKTLSVAPSAMVNSVTLGDVTTNLIQPFWALPALGIAKLGIKDIWGYCLVAMIIMFVVGSAFVLIF</sequence>
<reference evidence="2 3" key="1">
    <citation type="submission" date="2023-04" db="EMBL/GenBank/DDBJ databases">
        <authorList>
            <person name="Hsu D."/>
        </authorList>
    </citation>
    <scope>NUCLEOTIDE SEQUENCE [LARGE SCALE GENOMIC DNA]</scope>
    <source>
        <strain evidence="2 3">MK1</strain>
    </source>
</reference>
<keyword evidence="1" id="KW-1133">Transmembrane helix</keyword>
<dbReference type="EMBL" id="CP121694">
    <property type="protein sequence ID" value="WRO22815.1"/>
    <property type="molecule type" value="Genomic_DNA"/>
</dbReference>
<feature type="transmembrane region" description="Helical" evidence="1">
    <location>
        <begin position="420"/>
        <end position="441"/>
    </location>
</feature>
<dbReference type="PANTHER" id="PTHR41983:SF2">
    <property type="entry name" value="SHORT-CHAIN FATTY ACID TRANSPORTER-RELATED"/>
    <property type="match status" value="1"/>
</dbReference>
<dbReference type="Proteomes" id="UP001329915">
    <property type="component" value="Chromosome"/>
</dbReference>
<dbReference type="Pfam" id="PF02667">
    <property type="entry name" value="SCFA_trans"/>
    <property type="match status" value="1"/>
</dbReference>
<feature type="transmembrane region" description="Helical" evidence="1">
    <location>
        <begin position="136"/>
        <end position="163"/>
    </location>
</feature>
<evidence type="ECO:0000256" key="1">
    <source>
        <dbReference type="SAM" id="Phobius"/>
    </source>
</evidence>
<feature type="transmembrane region" description="Helical" evidence="1">
    <location>
        <begin position="346"/>
        <end position="368"/>
    </location>
</feature>
<evidence type="ECO:0000313" key="3">
    <source>
        <dbReference type="Proteomes" id="UP001329915"/>
    </source>
</evidence>
<dbReference type="AlphaFoldDB" id="A0AAU0URA9"/>
<keyword evidence="1" id="KW-0472">Membrane</keyword>
<feature type="transmembrane region" description="Helical" evidence="1">
    <location>
        <begin position="183"/>
        <end position="203"/>
    </location>
</feature>
<dbReference type="RefSeq" id="WP_366922212.1">
    <property type="nucleotide sequence ID" value="NZ_CP121694.1"/>
</dbReference>
<dbReference type="PANTHER" id="PTHR41983">
    <property type="entry name" value="SHORT-CHAIN FATTY ACID TRANSPORTER-RELATED"/>
    <property type="match status" value="1"/>
</dbReference>
<feature type="transmembrane region" description="Helical" evidence="1">
    <location>
        <begin position="20"/>
        <end position="42"/>
    </location>
</feature>
<dbReference type="InterPro" id="IPR006160">
    <property type="entry name" value="SCFA_transpt_AtoE"/>
</dbReference>
<feature type="transmembrane region" description="Helical" evidence="1">
    <location>
        <begin position="247"/>
        <end position="265"/>
    </location>
</feature>
<keyword evidence="1" id="KW-0812">Transmembrane</keyword>
<dbReference type="KEGG" id="dbc:MFMK1_002656"/>
<feature type="transmembrane region" description="Helical" evidence="1">
    <location>
        <begin position="308"/>
        <end position="334"/>
    </location>
</feature>